<dbReference type="AlphaFoldDB" id="A0A0F3GTT0"/>
<accession>A0A0F3GTT0</accession>
<dbReference type="Proteomes" id="UP000033423">
    <property type="component" value="Unassembled WGS sequence"/>
</dbReference>
<protein>
    <submittedName>
        <fullName evidence="1">Sugar kinase</fullName>
    </submittedName>
</protein>
<keyword evidence="1" id="KW-0418">Kinase</keyword>
<keyword evidence="1" id="KW-0808">Transferase</keyword>
<sequence length="312" mass="34566">MTIENAVVVKSKTRLELLVERFNTRQQGKFYIERAGGSFADYEAEHDTYYASLDEVQSNLSRVIKTRTIERSFVPTYLFSERDIVVVVGQDGLVANTAKYVGGVPIIAINPDINRYDGVLLPFTPKNCTKALENVVSGRRYHFRDVTMAEAKLNDGQRLLAFNDLFVGAASHVSARYGISHRGIRQDHSSSGVIVSTAAGATGWLSSIFNMTQEIVNTFYGEVSFTAKRLDWSADMLVYVVREPFLSKTSQTSLIAGEIIENEPLIIQSHMPANGVIFSDGIESDFVKFNSGASVTIATASRKARLVMPYPR</sequence>
<evidence type="ECO:0000313" key="2">
    <source>
        <dbReference type="Proteomes" id="UP000033423"/>
    </source>
</evidence>
<dbReference type="PATRIC" id="fig|29290.4.peg.3253"/>
<dbReference type="EMBL" id="LACI01001055">
    <property type="protein sequence ID" value="KJU85370.1"/>
    <property type="molecule type" value="Genomic_DNA"/>
</dbReference>
<dbReference type="Gene3D" id="3.40.50.10330">
    <property type="entry name" value="Probable inorganic polyphosphate/atp-NAD kinase, domain 1"/>
    <property type="match status" value="1"/>
</dbReference>
<keyword evidence="2" id="KW-1185">Reference proteome</keyword>
<proteinExistence type="predicted"/>
<gene>
    <name evidence="1" type="ORF">MBAV_002438</name>
</gene>
<comment type="caution">
    <text evidence="1">The sequence shown here is derived from an EMBL/GenBank/DDBJ whole genome shotgun (WGS) entry which is preliminary data.</text>
</comment>
<dbReference type="InterPro" id="IPR016064">
    <property type="entry name" value="NAD/diacylglycerol_kinase_sf"/>
</dbReference>
<evidence type="ECO:0000313" key="1">
    <source>
        <dbReference type="EMBL" id="KJU85370.1"/>
    </source>
</evidence>
<name>A0A0F3GTT0_9BACT</name>
<dbReference type="GO" id="GO:0016301">
    <property type="term" value="F:kinase activity"/>
    <property type="evidence" value="ECO:0007669"/>
    <property type="project" value="UniProtKB-KW"/>
</dbReference>
<organism evidence="1 2">
    <name type="scientific">Candidatus Magnetobacterium bavaricum</name>
    <dbReference type="NCBI Taxonomy" id="29290"/>
    <lineage>
        <taxon>Bacteria</taxon>
        <taxon>Pseudomonadati</taxon>
        <taxon>Nitrospirota</taxon>
        <taxon>Thermodesulfovibrionia</taxon>
        <taxon>Thermodesulfovibrionales</taxon>
        <taxon>Candidatus Magnetobacteriaceae</taxon>
        <taxon>Candidatus Magnetobacterium</taxon>
    </lineage>
</organism>
<dbReference type="SUPFAM" id="SSF111331">
    <property type="entry name" value="NAD kinase/diacylglycerol kinase-like"/>
    <property type="match status" value="1"/>
</dbReference>
<reference evidence="1 2" key="1">
    <citation type="submission" date="2015-02" db="EMBL/GenBank/DDBJ databases">
        <title>Single-cell genomics of uncultivated deep-branching MTB reveals a conserved set of magnetosome genes.</title>
        <authorList>
            <person name="Kolinko S."/>
            <person name="Richter M."/>
            <person name="Glockner F.O."/>
            <person name="Brachmann A."/>
            <person name="Schuler D."/>
        </authorList>
    </citation>
    <scope>NUCLEOTIDE SEQUENCE [LARGE SCALE GENOMIC DNA]</scope>
    <source>
        <strain evidence="1">TM-1</strain>
    </source>
</reference>
<dbReference type="InterPro" id="IPR017438">
    <property type="entry name" value="ATP-NAD_kinase_N"/>
</dbReference>